<sequence>MSVVRVHTRHDASSTPVLPATYGTKGRPVEYTYMASDGTTVGITATDDRDAIRQANRWSPSGQGVGAFDELWREHDDVNILPTFRW</sequence>
<keyword evidence="3" id="KW-1185">Reference proteome</keyword>
<organism evidence="2 3">
    <name type="scientific">Gordonia phage BrutonGaster</name>
    <dbReference type="NCBI Taxonomy" id="2530116"/>
    <lineage>
        <taxon>Viruses</taxon>
        <taxon>Duplodnaviria</taxon>
        <taxon>Heunggongvirae</taxon>
        <taxon>Uroviricota</taxon>
        <taxon>Caudoviricetes</taxon>
        <taxon>Oneupvirus</taxon>
        <taxon>Oneupvirus brutongaster</taxon>
    </lineage>
</organism>
<dbReference type="KEGG" id="vg:55012124"/>
<proteinExistence type="predicted"/>
<dbReference type="GeneID" id="55012124"/>
<protein>
    <submittedName>
        <fullName evidence="2">Uncharacterized protein</fullName>
    </submittedName>
</protein>
<feature type="region of interest" description="Disordered" evidence="1">
    <location>
        <begin position="1"/>
        <end position="21"/>
    </location>
</feature>
<accession>A0A482JKR2</accession>
<evidence type="ECO:0000313" key="2">
    <source>
        <dbReference type="EMBL" id="QBP33383.1"/>
    </source>
</evidence>
<reference evidence="2 3" key="1">
    <citation type="submission" date="2019-02" db="EMBL/GenBank/DDBJ databases">
        <authorList>
            <person name="Rowley M."/>
            <person name="Stucki C."/>
            <person name="Ghiringhelli B."/>
            <person name="Naegele L."/>
            <person name="Emmons C.B."/>
            <person name="Slowan-Pomeroy T."/>
            <person name="Briggs L.A."/>
            <person name="Garlena R.A."/>
            <person name="Russell D.A."/>
            <person name="Pope W.H."/>
            <person name="Molloy S.D."/>
            <person name="Jacobs-Sera D."/>
            <person name="Hatfull G.F."/>
        </authorList>
    </citation>
    <scope>NUCLEOTIDE SEQUENCE [LARGE SCALE GENOMIC DNA]</scope>
</reference>
<evidence type="ECO:0000256" key="1">
    <source>
        <dbReference type="SAM" id="MobiDB-lite"/>
    </source>
</evidence>
<evidence type="ECO:0000313" key="3">
    <source>
        <dbReference type="Proteomes" id="UP000295568"/>
    </source>
</evidence>
<dbReference type="EMBL" id="MK524501">
    <property type="protein sequence ID" value="QBP33383.1"/>
    <property type="molecule type" value="Genomic_DNA"/>
</dbReference>
<dbReference type="RefSeq" id="YP_009820683.1">
    <property type="nucleotide sequence ID" value="NC_048169.1"/>
</dbReference>
<gene>
    <name evidence="2" type="primary">169</name>
    <name evidence="2" type="ORF">SEA_BRUTONGASTER_169</name>
</gene>
<dbReference type="Proteomes" id="UP000295568">
    <property type="component" value="Segment"/>
</dbReference>
<name>A0A482JKR2_9CAUD</name>